<dbReference type="SUPFAM" id="SSF49899">
    <property type="entry name" value="Concanavalin A-like lectins/glucanases"/>
    <property type="match status" value="1"/>
</dbReference>
<evidence type="ECO:0000313" key="5">
    <source>
        <dbReference type="EMBL" id="CAF0727943.1"/>
    </source>
</evidence>
<dbReference type="SMART" id="SM00560">
    <property type="entry name" value="LamGL"/>
    <property type="match status" value="1"/>
</dbReference>
<evidence type="ECO:0000256" key="3">
    <source>
        <dbReference type="SAM" id="SignalP"/>
    </source>
</evidence>
<feature type="signal peptide" evidence="3">
    <location>
        <begin position="1"/>
        <end position="18"/>
    </location>
</feature>
<dbReference type="Proteomes" id="UP000663868">
    <property type="component" value="Unassembled WGS sequence"/>
</dbReference>
<sequence length="244" mass="26337">MGIFLLLVSETIQTSTWQMPIVTTSTCSNNEVIPAGRSPIIAWYFQNNLLDRFGVYNGSGRNNPAYGVGRNGCGKCLNLNMSLNQSVVVSATPYIDLRNISFSVESWINPTAVTDGLEHVIFGQCPALSNDQCMRSSIANPGVVYLLFRSDNQGGSHIIPNNTWSHVAYVYNLTARTMSLYLNGTLEGSGGNHGPFQGVPSAFEIGTIGIYTSSSLFFSGCIDEVSFYPFARTAAEIAATFALG</sequence>
<dbReference type="AlphaFoldDB" id="A0A819XNX2"/>
<dbReference type="EMBL" id="CAJOBB010005897">
    <property type="protein sequence ID" value="CAF4144303.1"/>
    <property type="molecule type" value="Genomic_DNA"/>
</dbReference>
<accession>A0A819XNX2</accession>
<keyword evidence="2" id="KW-1015">Disulfide bond</keyword>
<dbReference type="InterPro" id="IPR013320">
    <property type="entry name" value="ConA-like_dom_sf"/>
</dbReference>
<evidence type="ECO:0000313" key="7">
    <source>
        <dbReference type="Proteomes" id="UP000663868"/>
    </source>
</evidence>
<evidence type="ECO:0000259" key="4">
    <source>
        <dbReference type="SMART" id="SM00560"/>
    </source>
</evidence>
<dbReference type="Proteomes" id="UP000663860">
    <property type="component" value="Unassembled WGS sequence"/>
</dbReference>
<feature type="domain" description="LamG-like jellyroll fold" evidence="4">
    <location>
        <begin position="100"/>
        <end position="235"/>
    </location>
</feature>
<keyword evidence="1 3" id="KW-0732">Signal</keyword>
<feature type="chain" id="PRO_5035694507" description="LamG-like jellyroll fold domain-containing protein" evidence="3">
    <location>
        <begin position="19"/>
        <end position="244"/>
    </location>
</feature>
<reference evidence="6" key="1">
    <citation type="submission" date="2021-02" db="EMBL/GenBank/DDBJ databases">
        <authorList>
            <person name="Nowell W R."/>
        </authorList>
    </citation>
    <scope>NUCLEOTIDE SEQUENCE</scope>
</reference>
<dbReference type="InterPro" id="IPR006558">
    <property type="entry name" value="LamG-like"/>
</dbReference>
<dbReference type="EMBL" id="CAJNOE010000013">
    <property type="protein sequence ID" value="CAF0727943.1"/>
    <property type="molecule type" value="Genomic_DNA"/>
</dbReference>
<comment type="caution">
    <text evidence="6">The sequence shown here is derived from an EMBL/GenBank/DDBJ whole genome shotgun (WGS) entry which is preliminary data.</text>
</comment>
<name>A0A819XNX2_9BILA</name>
<evidence type="ECO:0000256" key="2">
    <source>
        <dbReference type="ARBA" id="ARBA00023157"/>
    </source>
</evidence>
<organism evidence="6 7">
    <name type="scientific">Adineta steineri</name>
    <dbReference type="NCBI Taxonomy" id="433720"/>
    <lineage>
        <taxon>Eukaryota</taxon>
        <taxon>Metazoa</taxon>
        <taxon>Spiralia</taxon>
        <taxon>Gnathifera</taxon>
        <taxon>Rotifera</taxon>
        <taxon>Eurotatoria</taxon>
        <taxon>Bdelloidea</taxon>
        <taxon>Adinetida</taxon>
        <taxon>Adinetidae</taxon>
        <taxon>Adineta</taxon>
    </lineage>
</organism>
<gene>
    <name evidence="5" type="ORF">IZO911_LOCUS2610</name>
    <name evidence="6" type="ORF">KXQ929_LOCUS36886</name>
</gene>
<dbReference type="Gene3D" id="2.60.120.200">
    <property type="match status" value="1"/>
</dbReference>
<evidence type="ECO:0000313" key="6">
    <source>
        <dbReference type="EMBL" id="CAF4144303.1"/>
    </source>
</evidence>
<evidence type="ECO:0000256" key="1">
    <source>
        <dbReference type="ARBA" id="ARBA00022729"/>
    </source>
</evidence>
<protein>
    <recommendedName>
        <fullName evidence="4">LamG-like jellyroll fold domain-containing protein</fullName>
    </recommendedName>
</protein>
<dbReference type="Pfam" id="PF13385">
    <property type="entry name" value="Laminin_G_3"/>
    <property type="match status" value="1"/>
</dbReference>
<proteinExistence type="predicted"/>